<proteinExistence type="inferred from homology"/>
<organism evidence="9 10">
    <name type="scientific">Ancylobacter polymorphus</name>
    <dbReference type="NCBI Taxonomy" id="223390"/>
    <lineage>
        <taxon>Bacteria</taxon>
        <taxon>Pseudomonadati</taxon>
        <taxon>Pseudomonadota</taxon>
        <taxon>Alphaproteobacteria</taxon>
        <taxon>Hyphomicrobiales</taxon>
        <taxon>Xanthobacteraceae</taxon>
        <taxon>Ancylobacter</taxon>
    </lineage>
</organism>
<dbReference type="GO" id="GO:0017004">
    <property type="term" value="P:cytochrome complex assembly"/>
    <property type="evidence" value="ECO:0007669"/>
    <property type="project" value="UniProtKB-KW"/>
</dbReference>
<dbReference type="InterPro" id="IPR017871">
    <property type="entry name" value="ABC_transporter-like_CS"/>
</dbReference>
<dbReference type="PANTHER" id="PTHR43499">
    <property type="entry name" value="ABC TRANSPORTER I FAMILY MEMBER 1"/>
    <property type="match status" value="1"/>
</dbReference>
<dbReference type="KEGG" id="apol:K9D25_07225"/>
<keyword evidence="5 9" id="KW-0067">ATP-binding</keyword>
<keyword evidence="3" id="KW-0547">Nucleotide-binding</keyword>
<keyword evidence="2" id="KW-0813">Transport</keyword>
<gene>
    <name evidence="9" type="primary">ccmA</name>
    <name evidence="9" type="ORF">K9D25_07225</name>
</gene>
<feature type="domain" description="ABC transporter" evidence="8">
    <location>
        <begin position="3"/>
        <end position="208"/>
    </location>
</feature>
<dbReference type="GO" id="GO:0016887">
    <property type="term" value="F:ATP hydrolysis activity"/>
    <property type="evidence" value="ECO:0007669"/>
    <property type="project" value="InterPro"/>
</dbReference>
<dbReference type="Pfam" id="PF00005">
    <property type="entry name" value="ABC_tran"/>
    <property type="match status" value="1"/>
</dbReference>
<keyword evidence="7" id="KW-0472">Membrane</keyword>
<reference evidence="9" key="1">
    <citation type="submission" date="2021-09" db="EMBL/GenBank/DDBJ databases">
        <title>Network and meta-omics reveal the key degrader and cooperation patterns in an efficient 1,4-dioxane-degrading microbial community.</title>
        <authorList>
            <person name="Dai C."/>
        </authorList>
    </citation>
    <scope>NUCLEOTIDE SEQUENCE</scope>
    <source>
        <strain evidence="9">ZM13</strain>
    </source>
</reference>
<keyword evidence="4" id="KW-0201">Cytochrome c-type biogenesis</keyword>
<dbReference type="NCBIfam" id="NF010061">
    <property type="entry name" value="PRK13538.1"/>
    <property type="match status" value="1"/>
</dbReference>
<evidence type="ECO:0000259" key="8">
    <source>
        <dbReference type="PROSITE" id="PS50893"/>
    </source>
</evidence>
<evidence type="ECO:0000256" key="1">
    <source>
        <dbReference type="ARBA" id="ARBA00005417"/>
    </source>
</evidence>
<name>A0A9E7D6R9_9HYPH</name>
<comment type="similarity">
    <text evidence="1">Belongs to the ABC transporter superfamily.</text>
</comment>
<dbReference type="PANTHER" id="PTHR43499:SF1">
    <property type="entry name" value="ABC TRANSPORTER I FAMILY MEMBER 1"/>
    <property type="match status" value="1"/>
</dbReference>
<dbReference type="AlphaFoldDB" id="A0A9E7D6R9"/>
<dbReference type="InterPro" id="IPR003439">
    <property type="entry name" value="ABC_transporter-like_ATP-bd"/>
</dbReference>
<dbReference type="GO" id="GO:0005524">
    <property type="term" value="F:ATP binding"/>
    <property type="evidence" value="ECO:0007669"/>
    <property type="project" value="UniProtKB-KW"/>
</dbReference>
<dbReference type="EMBL" id="CP083239">
    <property type="protein sequence ID" value="UOK72485.1"/>
    <property type="molecule type" value="Genomic_DNA"/>
</dbReference>
<dbReference type="PROSITE" id="PS00211">
    <property type="entry name" value="ABC_TRANSPORTER_1"/>
    <property type="match status" value="1"/>
</dbReference>
<dbReference type="Proteomes" id="UP000831684">
    <property type="component" value="Chromosome"/>
</dbReference>
<evidence type="ECO:0000256" key="2">
    <source>
        <dbReference type="ARBA" id="ARBA00022448"/>
    </source>
</evidence>
<dbReference type="NCBIfam" id="TIGR01189">
    <property type="entry name" value="ccmA"/>
    <property type="match status" value="1"/>
</dbReference>
<keyword evidence="6" id="KW-1278">Translocase</keyword>
<dbReference type="Gene3D" id="3.40.50.300">
    <property type="entry name" value="P-loop containing nucleotide triphosphate hydrolases"/>
    <property type="match status" value="1"/>
</dbReference>
<dbReference type="InterPro" id="IPR005895">
    <property type="entry name" value="ABC_transptr_haem_export_CcmA"/>
</dbReference>
<dbReference type="SMART" id="SM00382">
    <property type="entry name" value="AAA"/>
    <property type="match status" value="1"/>
</dbReference>
<evidence type="ECO:0000256" key="5">
    <source>
        <dbReference type="ARBA" id="ARBA00022840"/>
    </source>
</evidence>
<protein>
    <submittedName>
        <fullName evidence="9">Heme ABC exporter ATP-binding protein CcmA</fullName>
    </submittedName>
</protein>
<sequence length="212" mass="22292">MRLVVADLACRRGVRLLFQGLGFTLEAGRALIVTGPNGTGKSSLLRLLAGLARPEAGTLRLDGAPEPDDFAEETHYLGHLDAHKPSLSAQENLAFWRAMLGRPALSVGVALEAVGLGGLERLPVAVLSAGQKRRLALARLLVAQRPLWLLDEPTTALDVSAQARFGELARAHVAAGGLIVAATHAPLDFGPSDALDLGAWRPARALLAEEGL</sequence>
<accession>A0A9E7D6R9</accession>
<evidence type="ECO:0000256" key="7">
    <source>
        <dbReference type="ARBA" id="ARBA00023136"/>
    </source>
</evidence>
<dbReference type="SUPFAM" id="SSF52540">
    <property type="entry name" value="P-loop containing nucleoside triphosphate hydrolases"/>
    <property type="match status" value="1"/>
</dbReference>
<evidence type="ECO:0000256" key="3">
    <source>
        <dbReference type="ARBA" id="ARBA00022741"/>
    </source>
</evidence>
<dbReference type="InterPro" id="IPR027417">
    <property type="entry name" value="P-loop_NTPase"/>
</dbReference>
<dbReference type="GO" id="GO:0022857">
    <property type="term" value="F:transmembrane transporter activity"/>
    <property type="evidence" value="ECO:0007669"/>
    <property type="project" value="InterPro"/>
</dbReference>
<dbReference type="InterPro" id="IPR003593">
    <property type="entry name" value="AAA+_ATPase"/>
</dbReference>
<dbReference type="PROSITE" id="PS50893">
    <property type="entry name" value="ABC_TRANSPORTER_2"/>
    <property type="match status" value="1"/>
</dbReference>
<evidence type="ECO:0000256" key="6">
    <source>
        <dbReference type="ARBA" id="ARBA00022967"/>
    </source>
</evidence>
<evidence type="ECO:0000313" key="9">
    <source>
        <dbReference type="EMBL" id="UOK72485.1"/>
    </source>
</evidence>
<evidence type="ECO:0000256" key="4">
    <source>
        <dbReference type="ARBA" id="ARBA00022748"/>
    </source>
</evidence>
<dbReference type="RefSeq" id="WP_244450183.1">
    <property type="nucleotide sequence ID" value="NZ_CP083239.1"/>
</dbReference>
<evidence type="ECO:0000313" key="10">
    <source>
        <dbReference type="Proteomes" id="UP000831684"/>
    </source>
</evidence>